<dbReference type="GO" id="GO:0019290">
    <property type="term" value="P:siderophore biosynthetic process"/>
    <property type="evidence" value="ECO:0007669"/>
    <property type="project" value="TreeGrafter"/>
</dbReference>
<dbReference type="InterPro" id="IPR038020">
    <property type="entry name" value="MbtH-like_sf"/>
</dbReference>
<evidence type="ECO:0000259" key="1">
    <source>
        <dbReference type="SMART" id="SM00923"/>
    </source>
</evidence>
<dbReference type="PANTHER" id="PTHR38444:SF1">
    <property type="entry name" value="ENTEROBACTIN BIOSYNTHESIS PROTEIN YBDZ"/>
    <property type="match status" value="1"/>
</dbReference>
<dbReference type="InterPro" id="IPR005153">
    <property type="entry name" value="MbtH-like_dom"/>
</dbReference>
<dbReference type="SUPFAM" id="SSF160582">
    <property type="entry name" value="MbtH-like"/>
    <property type="match status" value="1"/>
</dbReference>
<sequence length="77" mass="8563">MMNPFDDADGTFLVLVNAESQHSLWPEFAEVPAGWTVAWGPGGRDDALRFVEENWQDMRPKSLALAMDQAENAAFHG</sequence>
<evidence type="ECO:0000313" key="3">
    <source>
        <dbReference type="Proteomes" id="UP000032254"/>
    </source>
</evidence>
<evidence type="ECO:0000313" key="2">
    <source>
        <dbReference type="EMBL" id="KIR66796.1"/>
    </source>
</evidence>
<dbReference type="PANTHER" id="PTHR38444">
    <property type="entry name" value="ENTEROBACTIN BIOSYNTHESIS PROTEIN YBDZ"/>
    <property type="match status" value="1"/>
</dbReference>
<proteinExistence type="predicted"/>
<dbReference type="AlphaFoldDB" id="A0A0D0X6H6"/>
<dbReference type="PATRIC" id="fig|47853.6.peg.1640"/>
<organism evidence="2 3">
    <name type="scientific">Micromonospora haikouensis</name>
    <dbReference type="NCBI Taxonomy" id="686309"/>
    <lineage>
        <taxon>Bacteria</taxon>
        <taxon>Bacillati</taxon>
        <taxon>Actinomycetota</taxon>
        <taxon>Actinomycetes</taxon>
        <taxon>Micromonosporales</taxon>
        <taxon>Micromonosporaceae</taxon>
        <taxon>Micromonospora</taxon>
    </lineage>
</organism>
<dbReference type="Gene3D" id="3.90.820.10">
    <property type="entry name" value="Structural Genomics, Unknown Function 30-nov-00 1gh9 Mol_id"/>
    <property type="match status" value="1"/>
</dbReference>
<dbReference type="Pfam" id="PF03621">
    <property type="entry name" value="MbtH"/>
    <property type="match status" value="1"/>
</dbReference>
<dbReference type="EMBL" id="JXSX01000001">
    <property type="protein sequence ID" value="KIR66796.1"/>
    <property type="molecule type" value="Genomic_DNA"/>
</dbReference>
<name>A0A0D0X6H6_9ACTN</name>
<comment type="caution">
    <text evidence="2">The sequence shown here is derived from an EMBL/GenBank/DDBJ whole genome shotgun (WGS) entry which is preliminary data.</text>
</comment>
<keyword evidence="3" id="KW-1185">Reference proteome</keyword>
<gene>
    <name evidence="2" type="ORF">TK50_07700</name>
</gene>
<dbReference type="OrthoDB" id="7584480at2"/>
<dbReference type="InterPro" id="IPR037407">
    <property type="entry name" value="MLP_fam"/>
</dbReference>
<accession>A0A0D0X6H6</accession>
<dbReference type="SMART" id="SM00923">
    <property type="entry name" value="MbtH"/>
    <property type="match status" value="1"/>
</dbReference>
<protein>
    <recommendedName>
        <fullName evidence="1">MbtH-like domain-containing protein</fullName>
    </recommendedName>
</protein>
<reference evidence="2 3" key="1">
    <citation type="submission" date="2015-01" db="EMBL/GenBank/DDBJ databases">
        <title>Sequencing and annotation of Micromonospora carbonacea strain JXNU-1 genome.</title>
        <authorList>
            <person name="Long Z."/>
            <person name="Huang Y."/>
            <person name="Jiang Y."/>
        </authorList>
    </citation>
    <scope>NUCLEOTIDE SEQUENCE [LARGE SCALE GENOMIC DNA]</scope>
    <source>
        <strain evidence="2 3">JXNU-1</strain>
    </source>
</reference>
<dbReference type="Proteomes" id="UP000032254">
    <property type="component" value="Unassembled WGS sequence"/>
</dbReference>
<dbReference type="GO" id="GO:0005829">
    <property type="term" value="C:cytosol"/>
    <property type="evidence" value="ECO:0007669"/>
    <property type="project" value="TreeGrafter"/>
</dbReference>
<feature type="domain" description="MbtH-like" evidence="1">
    <location>
        <begin position="3"/>
        <end position="53"/>
    </location>
</feature>